<dbReference type="InterPro" id="IPR036388">
    <property type="entry name" value="WH-like_DNA-bd_sf"/>
</dbReference>
<evidence type="ECO:0000256" key="4">
    <source>
        <dbReference type="ARBA" id="ARBA00023125"/>
    </source>
</evidence>
<dbReference type="SUPFAM" id="SSF52172">
    <property type="entry name" value="CheY-like"/>
    <property type="match status" value="1"/>
</dbReference>
<dbReference type="PANTHER" id="PTHR48111">
    <property type="entry name" value="REGULATOR OF RPOS"/>
    <property type="match status" value="1"/>
</dbReference>
<dbReference type="Proteomes" id="UP000321303">
    <property type="component" value="Unassembled WGS sequence"/>
</dbReference>
<feature type="domain" description="Response regulatory" evidence="8">
    <location>
        <begin position="7"/>
        <end position="120"/>
    </location>
</feature>
<dbReference type="Pfam" id="PF00072">
    <property type="entry name" value="Response_reg"/>
    <property type="match status" value="1"/>
</dbReference>
<feature type="DNA-binding region" description="OmpR/PhoB-type" evidence="7">
    <location>
        <begin position="135"/>
        <end position="234"/>
    </location>
</feature>
<dbReference type="Gene3D" id="1.10.10.10">
    <property type="entry name" value="Winged helix-like DNA-binding domain superfamily/Winged helix DNA-binding domain"/>
    <property type="match status" value="1"/>
</dbReference>
<dbReference type="InterPro" id="IPR001789">
    <property type="entry name" value="Sig_transdc_resp-reg_receiver"/>
</dbReference>
<dbReference type="InterPro" id="IPR011006">
    <property type="entry name" value="CheY-like_superfamily"/>
</dbReference>
<name>A0A511UMQ3_9GAMM</name>
<dbReference type="GO" id="GO:0005829">
    <property type="term" value="C:cytosol"/>
    <property type="evidence" value="ECO:0007669"/>
    <property type="project" value="TreeGrafter"/>
</dbReference>
<dbReference type="GO" id="GO:0006355">
    <property type="term" value="P:regulation of DNA-templated transcription"/>
    <property type="evidence" value="ECO:0007669"/>
    <property type="project" value="InterPro"/>
</dbReference>
<dbReference type="RefSeq" id="WP_146872496.1">
    <property type="nucleotide sequence ID" value="NZ_BJXV01000001.1"/>
</dbReference>
<dbReference type="PROSITE" id="PS50110">
    <property type="entry name" value="RESPONSE_REGULATORY"/>
    <property type="match status" value="1"/>
</dbReference>
<keyword evidence="3" id="KW-0805">Transcription regulation</keyword>
<dbReference type="EMBL" id="BJXV01000001">
    <property type="protein sequence ID" value="GEN26432.1"/>
    <property type="molecule type" value="Genomic_DNA"/>
</dbReference>
<protein>
    <submittedName>
        <fullName evidence="10">Protein petR</fullName>
    </submittedName>
</protein>
<dbReference type="SMART" id="SM00862">
    <property type="entry name" value="Trans_reg_C"/>
    <property type="match status" value="1"/>
</dbReference>
<dbReference type="InterPro" id="IPR039420">
    <property type="entry name" value="WalR-like"/>
</dbReference>
<dbReference type="SUPFAM" id="SSF46894">
    <property type="entry name" value="C-terminal effector domain of the bipartite response regulators"/>
    <property type="match status" value="1"/>
</dbReference>
<dbReference type="InterPro" id="IPR001867">
    <property type="entry name" value="OmpR/PhoB-type_DNA-bd"/>
</dbReference>
<dbReference type="PROSITE" id="PS51755">
    <property type="entry name" value="OMPR_PHOB"/>
    <property type="match status" value="1"/>
</dbReference>
<feature type="domain" description="OmpR/PhoB-type" evidence="9">
    <location>
        <begin position="135"/>
        <end position="234"/>
    </location>
</feature>
<dbReference type="AlphaFoldDB" id="A0A511UMQ3"/>
<evidence type="ECO:0000256" key="7">
    <source>
        <dbReference type="PROSITE-ProRule" id="PRU01091"/>
    </source>
</evidence>
<dbReference type="GO" id="GO:0000156">
    <property type="term" value="F:phosphorelay response regulator activity"/>
    <property type="evidence" value="ECO:0007669"/>
    <property type="project" value="TreeGrafter"/>
</dbReference>
<accession>A0A511UMQ3</accession>
<evidence type="ECO:0000259" key="8">
    <source>
        <dbReference type="PROSITE" id="PS50110"/>
    </source>
</evidence>
<keyword evidence="11" id="KW-1185">Reference proteome</keyword>
<dbReference type="CDD" id="cd00383">
    <property type="entry name" value="trans_reg_C"/>
    <property type="match status" value="1"/>
</dbReference>
<evidence type="ECO:0000313" key="10">
    <source>
        <dbReference type="EMBL" id="GEN26432.1"/>
    </source>
</evidence>
<dbReference type="PANTHER" id="PTHR48111:SF1">
    <property type="entry name" value="TWO-COMPONENT RESPONSE REGULATOR ORR33"/>
    <property type="match status" value="1"/>
</dbReference>
<dbReference type="Gene3D" id="3.40.50.2300">
    <property type="match status" value="1"/>
</dbReference>
<evidence type="ECO:0000313" key="11">
    <source>
        <dbReference type="Proteomes" id="UP000321303"/>
    </source>
</evidence>
<keyword evidence="5" id="KW-0804">Transcription</keyword>
<dbReference type="Pfam" id="PF00486">
    <property type="entry name" value="Trans_reg_C"/>
    <property type="match status" value="1"/>
</dbReference>
<dbReference type="OrthoDB" id="9796655at2"/>
<dbReference type="GO" id="GO:0032993">
    <property type="term" value="C:protein-DNA complex"/>
    <property type="evidence" value="ECO:0007669"/>
    <property type="project" value="TreeGrafter"/>
</dbReference>
<comment type="caution">
    <text evidence="10">The sequence shown here is derived from an EMBL/GenBank/DDBJ whole genome shotgun (WGS) entry which is preliminary data.</text>
</comment>
<dbReference type="GO" id="GO:0000976">
    <property type="term" value="F:transcription cis-regulatory region binding"/>
    <property type="evidence" value="ECO:0007669"/>
    <property type="project" value="TreeGrafter"/>
</dbReference>
<evidence type="ECO:0000256" key="1">
    <source>
        <dbReference type="ARBA" id="ARBA00022553"/>
    </source>
</evidence>
<keyword evidence="4 7" id="KW-0238">DNA-binding</keyword>
<dbReference type="InterPro" id="IPR016032">
    <property type="entry name" value="Sig_transdc_resp-reg_C-effctor"/>
</dbReference>
<keyword evidence="1 6" id="KW-0597">Phosphoprotein</keyword>
<proteinExistence type="predicted"/>
<reference evidence="10 11" key="1">
    <citation type="submission" date="2019-07" db="EMBL/GenBank/DDBJ databases">
        <title>Whole genome shotgun sequence of Halomonas variabilis NBRC 102410.</title>
        <authorList>
            <person name="Hosoyama A."/>
            <person name="Uohara A."/>
            <person name="Ohji S."/>
            <person name="Ichikawa N."/>
        </authorList>
    </citation>
    <scope>NUCLEOTIDE SEQUENCE [LARGE SCALE GENOMIC DNA]</scope>
    <source>
        <strain evidence="10 11">NBRC 102410</strain>
    </source>
</reference>
<feature type="modified residue" description="4-aspartylphosphate" evidence="6">
    <location>
        <position position="56"/>
    </location>
</feature>
<dbReference type="SMART" id="SM00448">
    <property type="entry name" value="REC"/>
    <property type="match status" value="1"/>
</dbReference>
<evidence type="ECO:0000256" key="6">
    <source>
        <dbReference type="PROSITE-ProRule" id="PRU00169"/>
    </source>
</evidence>
<evidence type="ECO:0000256" key="2">
    <source>
        <dbReference type="ARBA" id="ARBA00023012"/>
    </source>
</evidence>
<evidence type="ECO:0000259" key="9">
    <source>
        <dbReference type="PROSITE" id="PS51755"/>
    </source>
</evidence>
<evidence type="ECO:0000256" key="3">
    <source>
        <dbReference type="ARBA" id="ARBA00023015"/>
    </source>
</evidence>
<keyword evidence="2" id="KW-0902">Two-component regulatory system</keyword>
<evidence type="ECO:0000256" key="5">
    <source>
        <dbReference type="ARBA" id="ARBA00023163"/>
    </source>
</evidence>
<organism evidence="10 11">
    <name type="scientific">Halovibrio variabilis</name>
    <dbReference type="NCBI Taxonomy" id="31910"/>
    <lineage>
        <taxon>Bacteria</taxon>
        <taxon>Pseudomonadati</taxon>
        <taxon>Pseudomonadota</taxon>
        <taxon>Gammaproteobacteria</taxon>
        <taxon>Oceanospirillales</taxon>
        <taxon>Halomonadaceae</taxon>
        <taxon>Halovibrio</taxon>
    </lineage>
</organism>
<sequence length="238" mass="26978">MTTRQPTIAIIEDSSDLREELVFFLQHRSYNVWGADSAESFWKKLHRSPADIVLVDLGLPGEDGFSVVEYLVDLGNFGMIIVTARGQQPDKIRGLNLGADLYLVKPINFSELASTIQALWQRLQHEQESTGVTHQREHEGDHWRLIAGHHCLATPDGKTVQLSPQEYTLLSILGRSPSEIFAKEALLDLMFQYEETPELHRIDVILSRLRKKAKKHDISLPIRSIFGKGLVFVGQIKE</sequence>
<gene>
    <name evidence="10" type="ORF">HVA01_00780</name>
</gene>